<gene>
    <name evidence="1" type="ordered locus">Oweho_1247</name>
</gene>
<accession>G8R662</accession>
<sequence>MNNYTLSVNKVSFAKDNGDVSLAITLKGSFPQPVNSIGNLVNDTIQFDLTSESGATVDEAVFTFQMGEGYPGDFEFINYPQGYGDAPINGDVNADNNEECDFELGDCVWGVNPTGGLGSGEGKSLQVSVKKKPGVTSYEISSFLLTEVEISGAMQLSAVMTLHENAEDQLEATCEELVNFTEIGHALPIVTINESGDSTPRSIGVIYVNC</sequence>
<name>G8R662_OWEHD</name>
<keyword evidence="2" id="KW-1185">Reference proteome</keyword>
<evidence type="ECO:0000313" key="2">
    <source>
        <dbReference type="Proteomes" id="UP000005631"/>
    </source>
</evidence>
<dbReference type="STRING" id="926562.Oweho_1247"/>
<reference evidence="1 2" key="1">
    <citation type="journal article" date="2012" name="Stand. Genomic Sci.">
        <title>Genome sequence of the orange-pigmented seawater bacterium Owenweeksia hongkongensis type strain (UST20020801(T)).</title>
        <authorList>
            <person name="Riedel T."/>
            <person name="Held B."/>
            <person name="Nolan M."/>
            <person name="Lucas S."/>
            <person name="Lapidus A."/>
            <person name="Tice H."/>
            <person name="Del Rio T.G."/>
            <person name="Cheng J.F."/>
            <person name="Han C."/>
            <person name="Tapia R."/>
            <person name="Goodwin L.A."/>
            <person name="Pitluck S."/>
            <person name="Liolios K."/>
            <person name="Mavromatis K."/>
            <person name="Pagani I."/>
            <person name="Ivanova N."/>
            <person name="Mikhailova N."/>
            <person name="Pati A."/>
            <person name="Chen A."/>
            <person name="Palaniappan K."/>
            <person name="Rohde M."/>
            <person name="Tindall B.J."/>
            <person name="Detter J.C."/>
            <person name="Goker M."/>
            <person name="Woyke T."/>
            <person name="Bristow J."/>
            <person name="Eisen J.A."/>
            <person name="Markowitz V."/>
            <person name="Hugenholtz P."/>
            <person name="Klenk H.P."/>
            <person name="Kyrpides N.C."/>
        </authorList>
    </citation>
    <scope>NUCLEOTIDE SEQUENCE</scope>
    <source>
        <strain evidence="2">DSM 17368 / JCM 12287 / NRRL B-23963</strain>
    </source>
</reference>
<dbReference type="RefSeq" id="WP_014201612.1">
    <property type="nucleotide sequence ID" value="NC_016599.1"/>
</dbReference>
<dbReference type="KEGG" id="oho:Oweho_1247"/>
<dbReference type="Proteomes" id="UP000005631">
    <property type="component" value="Chromosome"/>
</dbReference>
<evidence type="ECO:0000313" key="1">
    <source>
        <dbReference type="EMBL" id="AEV32252.1"/>
    </source>
</evidence>
<proteinExistence type="predicted"/>
<dbReference type="HOGENOM" id="CLU_1309118_0_0_10"/>
<organism evidence="1 2">
    <name type="scientific">Owenweeksia hongkongensis (strain DSM 17368 / CIP 108786 / JCM 12287 / NRRL B-23963 / UST20020801)</name>
    <dbReference type="NCBI Taxonomy" id="926562"/>
    <lineage>
        <taxon>Bacteria</taxon>
        <taxon>Pseudomonadati</taxon>
        <taxon>Bacteroidota</taxon>
        <taxon>Flavobacteriia</taxon>
        <taxon>Flavobacteriales</taxon>
        <taxon>Owenweeksiaceae</taxon>
        <taxon>Owenweeksia</taxon>
    </lineage>
</organism>
<protein>
    <submittedName>
        <fullName evidence="1">Uncharacterized protein</fullName>
    </submittedName>
</protein>
<dbReference type="EMBL" id="CP003156">
    <property type="protein sequence ID" value="AEV32252.1"/>
    <property type="molecule type" value="Genomic_DNA"/>
</dbReference>
<dbReference type="AlphaFoldDB" id="G8R662"/>